<gene>
    <name evidence="10" type="primary">Piso0_000068</name>
    <name evidence="10" type="ORF">GNLVRS01_PISO0B01475g</name>
</gene>
<keyword evidence="7" id="KW-0539">Nucleus</keyword>
<dbReference type="InterPro" id="IPR045886">
    <property type="entry name" value="ThiF/MoeB/HesA"/>
</dbReference>
<comment type="similarity">
    <text evidence="4">Belongs to the ubiquitin-activating E1 family.</text>
</comment>
<dbReference type="OrthoDB" id="1708823at2759"/>
<dbReference type="GO" id="GO:0005737">
    <property type="term" value="C:cytoplasm"/>
    <property type="evidence" value="ECO:0007669"/>
    <property type="project" value="UniProtKB-SubCell"/>
</dbReference>
<dbReference type="OMA" id="YAFFDFT"/>
<dbReference type="Proteomes" id="UP000005222">
    <property type="component" value="Chromosome B"/>
</dbReference>
<dbReference type="STRING" id="559304.G8YT05"/>
<dbReference type="SUPFAM" id="SSF69572">
    <property type="entry name" value="Activating enzymes of the ubiquitin-like proteins"/>
    <property type="match status" value="1"/>
</dbReference>
<feature type="domain" description="THIF-type NAD/FAD binding fold" evidence="9">
    <location>
        <begin position="3"/>
        <end position="322"/>
    </location>
</feature>
<dbReference type="PANTHER" id="PTHR10953:SF162">
    <property type="entry name" value="SUMO-ACTIVATING ENZYME SUBUNIT 1"/>
    <property type="match status" value="1"/>
</dbReference>
<dbReference type="GO" id="GO:0016925">
    <property type="term" value="P:protein sumoylation"/>
    <property type="evidence" value="ECO:0007669"/>
    <property type="project" value="TreeGrafter"/>
</dbReference>
<evidence type="ECO:0000259" key="9">
    <source>
        <dbReference type="Pfam" id="PF00899"/>
    </source>
</evidence>
<organism evidence="10 11">
    <name type="scientific">Pichia sorbitophila (strain ATCC MYA-4447 / BCRC 22081 / CBS 7064 / NBRC 10061 / NRRL Y-12695)</name>
    <name type="common">Hybrid yeast</name>
    <dbReference type="NCBI Taxonomy" id="559304"/>
    <lineage>
        <taxon>Eukaryota</taxon>
        <taxon>Fungi</taxon>
        <taxon>Dikarya</taxon>
        <taxon>Ascomycota</taxon>
        <taxon>Saccharomycotina</taxon>
        <taxon>Pichiomycetes</taxon>
        <taxon>Debaryomycetaceae</taxon>
        <taxon>Millerozyma</taxon>
    </lineage>
</organism>
<comment type="pathway">
    <text evidence="3">Protein modification; protein sumoylation.</text>
</comment>
<name>G8YT05_PICSO</name>
<dbReference type="eggNOG" id="KOG2014">
    <property type="taxonomic scope" value="Eukaryota"/>
</dbReference>
<dbReference type="PRINTS" id="PR01849">
    <property type="entry name" value="UBIQUITINACT"/>
</dbReference>
<evidence type="ECO:0000256" key="2">
    <source>
        <dbReference type="ARBA" id="ARBA00004496"/>
    </source>
</evidence>
<accession>G8YT05</accession>
<dbReference type="FunCoup" id="G8YT05">
    <property type="interactions" value="1970"/>
</dbReference>
<sequence length="328" mass="37263">MGTQLRLRSTKILLINLGAIGSEVVKNLVLGGINSLEIMDSSKLKEEDFSSQFFLPDKPENIGKLKVPLVIDQIKDLNNRVNLTINTATFESVFDYEDRANDYLSNFDLIIATEMPKAFMIQLNSYTRKLNIPLYVAGMHGMFGYVLLDLIKHTSVVTKDMGNQPRRPNTKINSNKLISDVSYDEKEKKENITIIDTYKPISEMFSSKELPNQLNRRQLKRLSAAFPLIFTLFDVEKPVYIEDSLDVDMLREKASLVCEKHDIPTAVITDEYLNFFSRQAFTEFAPVAALIGGCLAQDVIQYLSKKESPINNCLIVDTIRSEMPIYVL</sequence>
<dbReference type="InParanoid" id="G8YT05"/>
<dbReference type="EMBL" id="FO082058">
    <property type="protein sequence ID" value="CCE73056.1"/>
    <property type="molecule type" value="Genomic_DNA"/>
</dbReference>
<dbReference type="Gene3D" id="3.40.50.720">
    <property type="entry name" value="NAD(P)-binding Rossmann-like Domain"/>
    <property type="match status" value="1"/>
</dbReference>
<dbReference type="Pfam" id="PF00899">
    <property type="entry name" value="ThiF"/>
    <property type="match status" value="1"/>
</dbReference>
<dbReference type="PANTHER" id="PTHR10953">
    <property type="entry name" value="UBIQUITIN-ACTIVATING ENZYME E1"/>
    <property type="match status" value="1"/>
</dbReference>
<dbReference type="InterPro" id="IPR000594">
    <property type="entry name" value="ThiF_NAD_FAD-bd"/>
</dbReference>
<keyword evidence="6" id="KW-0833">Ubl conjugation pathway</keyword>
<protein>
    <recommendedName>
        <fullName evidence="8">Ubiquitin-like 1-activating enzyme E1A</fullName>
    </recommendedName>
</protein>
<evidence type="ECO:0000313" key="11">
    <source>
        <dbReference type="Proteomes" id="UP000005222"/>
    </source>
</evidence>
<dbReference type="InterPro" id="IPR000011">
    <property type="entry name" value="UBQ/SUMO-activ_enz_E1-like"/>
</dbReference>
<evidence type="ECO:0000313" key="10">
    <source>
        <dbReference type="EMBL" id="CCE73056.1"/>
    </source>
</evidence>
<dbReference type="AlphaFoldDB" id="G8YT05"/>
<proteinExistence type="inferred from homology"/>
<keyword evidence="5" id="KW-0963">Cytoplasm</keyword>
<dbReference type="InterPro" id="IPR035985">
    <property type="entry name" value="Ubiquitin-activating_enz"/>
</dbReference>
<reference evidence="10 11" key="1">
    <citation type="journal article" date="2012" name="G3 (Bethesda)">
        <title>Pichia sorbitophila, an interspecies yeast hybrid reveals early steps of genome resolution following polyploidization.</title>
        <authorList>
            <person name="Leh Louis V."/>
            <person name="Despons L."/>
            <person name="Friedrich A."/>
            <person name="Martin T."/>
            <person name="Durrens P."/>
            <person name="Casaregola S."/>
            <person name="Neuveglise C."/>
            <person name="Fairhead C."/>
            <person name="Marck C."/>
            <person name="Cruz J.A."/>
            <person name="Straub M.L."/>
            <person name="Kugler V."/>
            <person name="Sacerdot C."/>
            <person name="Uzunov Z."/>
            <person name="Thierry A."/>
            <person name="Weiss S."/>
            <person name="Bleykasten C."/>
            <person name="De Montigny J."/>
            <person name="Jacques N."/>
            <person name="Jung P."/>
            <person name="Lemaire M."/>
            <person name="Mallet S."/>
            <person name="Morel G."/>
            <person name="Richard G.F."/>
            <person name="Sarkar A."/>
            <person name="Savel G."/>
            <person name="Schacherer J."/>
            <person name="Seret M.L."/>
            <person name="Talla E."/>
            <person name="Samson G."/>
            <person name="Jubin C."/>
            <person name="Poulain J."/>
            <person name="Vacherie B."/>
            <person name="Barbe V."/>
            <person name="Pelletier E."/>
            <person name="Sherman D.J."/>
            <person name="Westhof E."/>
            <person name="Weissenbach J."/>
            <person name="Baret P.V."/>
            <person name="Wincker P."/>
            <person name="Gaillardin C."/>
            <person name="Dujon B."/>
            <person name="Souciet J.L."/>
        </authorList>
    </citation>
    <scope>NUCLEOTIDE SEQUENCE [LARGE SCALE GENOMIC DNA]</scope>
    <source>
        <strain evidence="11">ATCC MYA-4447 / BCRC 22081 / CBS 7064 / NBRC 10061 / NRRL Y-12695</strain>
    </source>
</reference>
<evidence type="ECO:0000256" key="4">
    <source>
        <dbReference type="ARBA" id="ARBA00005673"/>
    </source>
</evidence>
<evidence type="ECO:0000256" key="3">
    <source>
        <dbReference type="ARBA" id="ARBA00004718"/>
    </source>
</evidence>
<dbReference type="HOGENOM" id="CLU_002556_4_1_1"/>
<evidence type="ECO:0000256" key="7">
    <source>
        <dbReference type="ARBA" id="ARBA00023242"/>
    </source>
</evidence>
<evidence type="ECO:0000256" key="6">
    <source>
        <dbReference type="ARBA" id="ARBA00022786"/>
    </source>
</evidence>
<evidence type="ECO:0000256" key="5">
    <source>
        <dbReference type="ARBA" id="ARBA00022490"/>
    </source>
</evidence>
<dbReference type="GO" id="GO:0031510">
    <property type="term" value="C:SUMO activating enzyme complex"/>
    <property type="evidence" value="ECO:0007669"/>
    <property type="project" value="TreeGrafter"/>
</dbReference>
<keyword evidence="11" id="KW-1185">Reference proteome</keyword>
<evidence type="ECO:0000256" key="8">
    <source>
        <dbReference type="ARBA" id="ARBA00044354"/>
    </source>
</evidence>
<evidence type="ECO:0000256" key="1">
    <source>
        <dbReference type="ARBA" id="ARBA00004123"/>
    </source>
</evidence>
<comment type="subcellular location">
    <subcellularLocation>
        <location evidence="2">Cytoplasm</location>
    </subcellularLocation>
    <subcellularLocation>
        <location evidence="1">Nucleus</location>
    </subcellularLocation>
</comment>
<dbReference type="GO" id="GO:0019948">
    <property type="term" value="F:SUMO activating enzyme activity"/>
    <property type="evidence" value="ECO:0007669"/>
    <property type="project" value="TreeGrafter"/>
</dbReference>